<dbReference type="Pfam" id="PF01381">
    <property type="entry name" value="HTH_3"/>
    <property type="match status" value="1"/>
</dbReference>
<dbReference type="AlphaFoldDB" id="L1NGI3"/>
<dbReference type="CDD" id="cd00093">
    <property type="entry name" value="HTH_XRE"/>
    <property type="match status" value="1"/>
</dbReference>
<evidence type="ECO:0000259" key="1">
    <source>
        <dbReference type="PROSITE" id="PS50943"/>
    </source>
</evidence>
<reference evidence="2 3" key="1">
    <citation type="submission" date="2012-05" db="EMBL/GenBank/DDBJ databases">
        <authorList>
            <person name="Weinstock G."/>
            <person name="Sodergren E."/>
            <person name="Lobos E.A."/>
            <person name="Fulton L."/>
            <person name="Fulton R."/>
            <person name="Courtney L."/>
            <person name="Fronick C."/>
            <person name="O'Laughlin M."/>
            <person name="Godfrey J."/>
            <person name="Wilson R.M."/>
            <person name="Miner T."/>
            <person name="Farmer C."/>
            <person name="Delehaunty K."/>
            <person name="Cordes M."/>
            <person name="Minx P."/>
            <person name="Tomlinson C."/>
            <person name="Chen J."/>
            <person name="Wollam A."/>
            <person name="Pepin K.H."/>
            <person name="Bhonagiri V."/>
            <person name="Zhang X."/>
            <person name="Suruliraj S."/>
            <person name="Warren W."/>
            <person name="Mitreva M."/>
            <person name="Mardis E.R."/>
            <person name="Wilson R.K."/>
        </authorList>
    </citation>
    <scope>NUCLEOTIDE SEQUENCE [LARGE SCALE GENOMIC DNA]</scope>
    <source>
        <strain evidence="2 3">F0037</strain>
    </source>
</reference>
<dbReference type="HOGENOM" id="CLU_1684980_0_0_10"/>
<proteinExistence type="predicted"/>
<dbReference type="InterPro" id="IPR010982">
    <property type="entry name" value="Lambda_DNA-bd_dom_sf"/>
</dbReference>
<comment type="caution">
    <text evidence="2">The sequence shown here is derived from an EMBL/GenBank/DDBJ whole genome shotgun (WGS) entry which is preliminary data.</text>
</comment>
<dbReference type="PATRIC" id="fig|1127696.3.peg.395"/>
<dbReference type="STRING" id="1127696.HMPREF9134_00451"/>
<dbReference type="SUPFAM" id="SSF47413">
    <property type="entry name" value="lambda repressor-like DNA-binding domains"/>
    <property type="match status" value="1"/>
</dbReference>
<dbReference type="GO" id="GO:0003677">
    <property type="term" value="F:DNA binding"/>
    <property type="evidence" value="ECO:0007669"/>
    <property type="project" value="UniProtKB-KW"/>
</dbReference>
<gene>
    <name evidence="2" type="ORF">HMPREF9134_00451</name>
</gene>
<dbReference type="Proteomes" id="UP000010408">
    <property type="component" value="Unassembled WGS sequence"/>
</dbReference>
<name>L1NGI3_9PORP</name>
<keyword evidence="2" id="KW-0238">DNA-binding</keyword>
<dbReference type="InterPro" id="IPR001387">
    <property type="entry name" value="Cro/C1-type_HTH"/>
</dbReference>
<evidence type="ECO:0000313" key="3">
    <source>
        <dbReference type="Proteomes" id="UP000010408"/>
    </source>
</evidence>
<accession>L1NGI3</accession>
<evidence type="ECO:0000313" key="2">
    <source>
        <dbReference type="EMBL" id="EKY02436.1"/>
    </source>
</evidence>
<organism evidence="2 3">
    <name type="scientific">Porphyromonas catoniae F0037</name>
    <dbReference type="NCBI Taxonomy" id="1127696"/>
    <lineage>
        <taxon>Bacteria</taxon>
        <taxon>Pseudomonadati</taxon>
        <taxon>Bacteroidota</taxon>
        <taxon>Bacteroidia</taxon>
        <taxon>Bacteroidales</taxon>
        <taxon>Porphyromonadaceae</taxon>
        <taxon>Porphyromonas</taxon>
    </lineage>
</organism>
<protein>
    <submittedName>
        <fullName evidence="2">DNA-binding helix-turn-helix protein</fullName>
    </submittedName>
</protein>
<dbReference type="RefSeq" id="WP_005468623.1">
    <property type="nucleotide sequence ID" value="NZ_KB291043.1"/>
</dbReference>
<dbReference type="SMART" id="SM00530">
    <property type="entry name" value="HTH_XRE"/>
    <property type="match status" value="1"/>
</dbReference>
<sequence>MAEFLNLDEITKRLKRIVEQSGLSAKDFALGAGIPQATLSQILNEKQQINVSTINKVIEHYPDLVSPNELLFGETSEHQESISSGLFASIGLAETSDKTVDALQATLLAQSEEITRLKSELAQRQAKTIDHITVFFTDNSFMTFHCED</sequence>
<dbReference type="Gene3D" id="1.10.260.40">
    <property type="entry name" value="lambda repressor-like DNA-binding domains"/>
    <property type="match status" value="1"/>
</dbReference>
<dbReference type="EMBL" id="AMEQ01000015">
    <property type="protein sequence ID" value="EKY02436.1"/>
    <property type="molecule type" value="Genomic_DNA"/>
</dbReference>
<dbReference type="PROSITE" id="PS50943">
    <property type="entry name" value="HTH_CROC1"/>
    <property type="match status" value="1"/>
</dbReference>
<feature type="domain" description="HTH cro/C1-type" evidence="1">
    <location>
        <begin position="14"/>
        <end position="70"/>
    </location>
</feature>